<organism evidence="11 12">
    <name type="scientific">Deinococcus malanensis</name>
    <dbReference type="NCBI Taxonomy" id="1706855"/>
    <lineage>
        <taxon>Bacteria</taxon>
        <taxon>Thermotogati</taxon>
        <taxon>Deinococcota</taxon>
        <taxon>Deinococci</taxon>
        <taxon>Deinococcales</taxon>
        <taxon>Deinococcaceae</taxon>
        <taxon>Deinococcus</taxon>
    </lineage>
</organism>
<keyword evidence="6" id="KW-0464">Manganese</keyword>
<keyword evidence="4 9" id="KW-0378">Hydrolase</keyword>
<comment type="caution">
    <text evidence="11">The sequence shown here is derived from an EMBL/GenBank/DDBJ whole genome shotgun (WGS) entry which is preliminary data.</text>
</comment>
<dbReference type="PANTHER" id="PTHR32092">
    <property type="entry name" value="6-PHOSPHO-BETA-GLUCOSIDASE-RELATED"/>
    <property type="match status" value="1"/>
</dbReference>
<evidence type="ECO:0000256" key="9">
    <source>
        <dbReference type="RuleBase" id="RU361152"/>
    </source>
</evidence>
<evidence type="ECO:0000256" key="1">
    <source>
        <dbReference type="ARBA" id="ARBA00001936"/>
    </source>
</evidence>
<evidence type="ECO:0000313" key="11">
    <source>
        <dbReference type="EMBL" id="GGK35586.1"/>
    </source>
</evidence>
<accession>A0ABQ2EZU0</accession>
<keyword evidence="7" id="KW-0119">Carbohydrate metabolism</keyword>
<evidence type="ECO:0000259" key="10">
    <source>
        <dbReference type="Pfam" id="PF11975"/>
    </source>
</evidence>
<dbReference type="InterPro" id="IPR001088">
    <property type="entry name" value="Glyco_hydro_4"/>
</dbReference>
<dbReference type="InterPro" id="IPR036291">
    <property type="entry name" value="NAD(P)-bd_dom_sf"/>
</dbReference>
<gene>
    <name evidence="11" type="ORF">GCM10008955_31860</name>
</gene>
<dbReference type="EMBL" id="BMPP01000015">
    <property type="protein sequence ID" value="GGK35586.1"/>
    <property type="molecule type" value="Genomic_DNA"/>
</dbReference>
<comment type="cofactor">
    <cofactor evidence="1">
        <name>Mn(2+)</name>
        <dbReference type="ChEBI" id="CHEBI:29035"/>
    </cofactor>
</comment>
<evidence type="ECO:0000256" key="7">
    <source>
        <dbReference type="ARBA" id="ARBA00023277"/>
    </source>
</evidence>
<dbReference type="Proteomes" id="UP000647587">
    <property type="component" value="Unassembled WGS sequence"/>
</dbReference>
<dbReference type="InterPro" id="IPR053715">
    <property type="entry name" value="GH4_Enzyme_sf"/>
</dbReference>
<keyword evidence="5 9" id="KW-0520">NAD</keyword>
<evidence type="ECO:0000256" key="3">
    <source>
        <dbReference type="ARBA" id="ARBA00022723"/>
    </source>
</evidence>
<comment type="similarity">
    <text evidence="2 9">Belongs to the glycosyl hydrolase 4 family.</text>
</comment>
<dbReference type="RefSeq" id="WP_189010541.1">
    <property type="nucleotide sequence ID" value="NZ_BMPP01000015.1"/>
</dbReference>
<dbReference type="SUPFAM" id="SSF51735">
    <property type="entry name" value="NAD(P)-binding Rossmann-fold domains"/>
    <property type="match status" value="1"/>
</dbReference>
<feature type="domain" description="Glycosyl hydrolase family 4 C-terminal" evidence="10">
    <location>
        <begin position="193"/>
        <end position="416"/>
    </location>
</feature>
<evidence type="ECO:0000256" key="4">
    <source>
        <dbReference type="ARBA" id="ARBA00022801"/>
    </source>
</evidence>
<protein>
    <submittedName>
        <fullName evidence="11">Alpha-glucosidase/alpha-galactosidase</fullName>
    </submittedName>
</protein>
<comment type="cofactor">
    <cofactor evidence="9">
        <name>NAD(+)</name>
        <dbReference type="ChEBI" id="CHEBI:57540"/>
    </cofactor>
    <text evidence="9">Binds 1 NAD(+) per subunit.</text>
</comment>
<evidence type="ECO:0000256" key="8">
    <source>
        <dbReference type="ARBA" id="ARBA00023295"/>
    </source>
</evidence>
<evidence type="ECO:0000313" key="12">
    <source>
        <dbReference type="Proteomes" id="UP000647587"/>
    </source>
</evidence>
<proteinExistence type="inferred from homology"/>
<keyword evidence="8 9" id="KW-0326">Glycosidase</keyword>
<dbReference type="Pfam" id="PF02056">
    <property type="entry name" value="Glyco_hydro_4"/>
    <property type="match status" value="1"/>
</dbReference>
<dbReference type="Pfam" id="PF11975">
    <property type="entry name" value="Glyco_hydro_4C"/>
    <property type="match status" value="1"/>
</dbReference>
<keyword evidence="12" id="KW-1185">Reference proteome</keyword>
<evidence type="ECO:0000256" key="6">
    <source>
        <dbReference type="ARBA" id="ARBA00023211"/>
    </source>
</evidence>
<dbReference type="InterPro" id="IPR015955">
    <property type="entry name" value="Lactate_DH/Glyco_Ohase_4_C"/>
</dbReference>
<dbReference type="PANTHER" id="PTHR32092:SF6">
    <property type="entry name" value="ALPHA-GALACTOSIDASE"/>
    <property type="match status" value="1"/>
</dbReference>
<evidence type="ECO:0000256" key="5">
    <source>
        <dbReference type="ARBA" id="ARBA00023027"/>
    </source>
</evidence>
<sequence>MTRIVIVGAGGVTFPLTLAADLLTQPTLEGATLVLHDPDVARANRTARAVRQVADAHARPLDLVVTHDRRAALQGASYVLLTFQVGGLEAYRTDLDIPRRYGVDCVAGDTLNPGGVMRFVRSSPVFEALAQDLLELCPDALVINYTNPMAMNTLYLSRLGLRALGLCHSIPGTAAVISGLLGLGPGVLSYRAAGINHQAWFLSVEAGGVDQQSALRTALRERFLPDYDATTGWTEGDATYAGGQERVRAEMMETFGYFTSESSHHASEYVPYFRRSAQTVKTHLPRRWDYLRSAETVAGQVDTLVALSADRLSRGLQASGEWGMPIIAALEGSEPADVYVNVSNDGWITNLPAEACVEVPARVDARGVHPATMGRLPGACAGLNLTGIALQTAVVDAVVARDPPALTAAMALDPLTASVLDLRDIRAMSRELLAAQQPWLPEWLRAEVRA</sequence>
<name>A0ABQ2EZU0_9DEIO</name>
<dbReference type="SUPFAM" id="SSF56327">
    <property type="entry name" value="LDH C-terminal domain-like"/>
    <property type="match status" value="1"/>
</dbReference>
<keyword evidence="3" id="KW-0479">Metal-binding</keyword>
<evidence type="ECO:0000256" key="2">
    <source>
        <dbReference type="ARBA" id="ARBA00010141"/>
    </source>
</evidence>
<dbReference type="PRINTS" id="PR00732">
    <property type="entry name" value="GLHYDRLASE4"/>
</dbReference>
<reference evidence="12" key="1">
    <citation type="journal article" date="2019" name="Int. J. Syst. Evol. Microbiol.">
        <title>The Global Catalogue of Microorganisms (GCM) 10K type strain sequencing project: providing services to taxonomists for standard genome sequencing and annotation.</title>
        <authorList>
            <consortium name="The Broad Institute Genomics Platform"/>
            <consortium name="The Broad Institute Genome Sequencing Center for Infectious Disease"/>
            <person name="Wu L."/>
            <person name="Ma J."/>
        </authorList>
    </citation>
    <scope>NUCLEOTIDE SEQUENCE [LARGE SCALE GENOMIC DNA]</scope>
    <source>
        <strain evidence="12">JCM 30331</strain>
    </source>
</reference>
<dbReference type="Gene3D" id="3.90.1820.10">
    <property type="entry name" value="AglA-like glucosidase"/>
    <property type="match status" value="1"/>
</dbReference>
<dbReference type="InterPro" id="IPR022616">
    <property type="entry name" value="Glyco_hydro_4_C"/>
</dbReference>